<keyword evidence="10 12" id="KW-0472">Membrane</keyword>
<evidence type="ECO:0000256" key="8">
    <source>
        <dbReference type="ARBA" id="ARBA00022989"/>
    </source>
</evidence>
<dbReference type="EMBL" id="JH668342">
    <property type="protein sequence ID" value="KAG6447248.1"/>
    <property type="molecule type" value="Genomic_DNA"/>
</dbReference>
<accession>A0A921YXM0</accession>
<dbReference type="FunFam" id="4.10.49.10:FF:000001">
    <property type="entry name" value="Cytochrome c oxidase subunit 7C"/>
    <property type="match status" value="1"/>
</dbReference>
<evidence type="ECO:0000256" key="9">
    <source>
        <dbReference type="ARBA" id="ARBA00023128"/>
    </source>
</evidence>
<protein>
    <recommendedName>
        <fullName evidence="4">Cytochrome c oxidase subunit 7C, mitochondrial</fullName>
    </recommendedName>
    <alternativeName>
        <fullName evidence="11">Cytochrome c oxidase polypeptide VIIc</fullName>
    </alternativeName>
</protein>
<keyword evidence="6" id="KW-0999">Mitochondrion inner membrane</keyword>
<keyword evidence="14" id="KW-1185">Reference proteome</keyword>
<evidence type="ECO:0000256" key="2">
    <source>
        <dbReference type="ARBA" id="ARBA00004673"/>
    </source>
</evidence>
<dbReference type="InterPro" id="IPR004202">
    <property type="entry name" value="COX7C/Cox8"/>
</dbReference>
<dbReference type="CDD" id="cd00929">
    <property type="entry name" value="Cyt_c_Oxidase_VIIc"/>
    <property type="match status" value="1"/>
</dbReference>
<keyword evidence="9" id="KW-0496">Mitochondrion</keyword>
<reference evidence="13" key="1">
    <citation type="journal article" date="2016" name="Insect Biochem. Mol. Biol.">
        <title>Multifaceted biological insights from a draft genome sequence of the tobacco hornworm moth, Manduca sexta.</title>
        <authorList>
            <person name="Kanost M.R."/>
            <person name="Arrese E.L."/>
            <person name="Cao X."/>
            <person name="Chen Y.R."/>
            <person name="Chellapilla S."/>
            <person name="Goldsmith M.R."/>
            <person name="Grosse-Wilde E."/>
            <person name="Heckel D.G."/>
            <person name="Herndon N."/>
            <person name="Jiang H."/>
            <person name="Papanicolaou A."/>
            <person name="Qu J."/>
            <person name="Soulages J.L."/>
            <person name="Vogel H."/>
            <person name="Walters J."/>
            <person name="Waterhouse R.M."/>
            <person name="Ahn S.J."/>
            <person name="Almeida F.C."/>
            <person name="An C."/>
            <person name="Aqrawi P."/>
            <person name="Bretschneider A."/>
            <person name="Bryant W.B."/>
            <person name="Bucks S."/>
            <person name="Chao H."/>
            <person name="Chevignon G."/>
            <person name="Christen J.M."/>
            <person name="Clarke D.F."/>
            <person name="Dittmer N.T."/>
            <person name="Ferguson L.C.F."/>
            <person name="Garavelou S."/>
            <person name="Gordon K.H.J."/>
            <person name="Gunaratna R.T."/>
            <person name="Han Y."/>
            <person name="Hauser F."/>
            <person name="He Y."/>
            <person name="Heidel-Fischer H."/>
            <person name="Hirsh A."/>
            <person name="Hu Y."/>
            <person name="Jiang H."/>
            <person name="Kalra D."/>
            <person name="Klinner C."/>
            <person name="Konig C."/>
            <person name="Kovar C."/>
            <person name="Kroll A.R."/>
            <person name="Kuwar S.S."/>
            <person name="Lee S.L."/>
            <person name="Lehman R."/>
            <person name="Li K."/>
            <person name="Li Z."/>
            <person name="Liang H."/>
            <person name="Lovelace S."/>
            <person name="Lu Z."/>
            <person name="Mansfield J.H."/>
            <person name="McCulloch K.J."/>
            <person name="Mathew T."/>
            <person name="Morton B."/>
            <person name="Muzny D.M."/>
            <person name="Neunemann D."/>
            <person name="Ongeri F."/>
            <person name="Pauchet Y."/>
            <person name="Pu L.L."/>
            <person name="Pyrousis I."/>
            <person name="Rao X.J."/>
            <person name="Redding A."/>
            <person name="Roesel C."/>
            <person name="Sanchez-Gracia A."/>
            <person name="Schaack S."/>
            <person name="Shukla A."/>
            <person name="Tetreau G."/>
            <person name="Wang Y."/>
            <person name="Xiong G.H."/>
            <person name="Traut W."/>
            <person name="Walsh T.K."/>
            <person name="Worley K.C."/>
            <person name="Wu D."/>
            <person name="Wu W."/>
            <person name="Wu Y.Q."/>
            <person name="Zhang X."/>
            <person name="Zou Z."/>
            <person name="Zucker H."/>
            <person name="Briscoe A.D."/>
            <person name="Burmester T."/>
            <person name="Clem R.J."/>
            <person name="Feyereisen R."/>
            <person name="Grimmelikhuijzen C.J.P."/>
            <person name="Hamodrakas S.J."/>
            <person name="Hansson B.S."/>
            <person name="Huguet E."/>
            <person name="Jermiin L.S."/>
            <person name="Lan Q."/>
            <person name="Lehman H.K."/>
            <person name="Lorenzen M."/>
            <person name="Merzendorfer H."/>
            <person name="Michalopoulos I."/>
            <person name="Morton D.B."/>
            <person name="Muthukrishnan S."/>
            <person name="Oakeshott J.G."/>
            <person name="Palmer W."/>
            <person name="Park Y."/>
            <person name="Passarelli A.L."/>
            <person name="Rozas J."/>
            <person name="Schwartz L.M."/>
            <person name="Smith W."/>
            <person name="Southgate A."/>
            <person name="Vilcinskas A."/>
            <person name="Vogt R."/>
            <person name="Wang P."/>
            <person name="Werren J."/>
            <person name="Yu X.Q."/>
            <person name="Zhou J.J."/>
            <person name="Brown S.J."/>
            <person name="Scherer S.E."/>
            <person name="Richards S."/>
            <person name="Blissard G.W."/>
        </authorList>
    </citation>
    <scope>NUCLEOTIDE SEQUENCE</scope>
</reference>
<evidence type="ECO:0000256" key="6">
    <source>
        <dbReference type="ARBA" id="ARBA00022792"/>
    </source>
</evidence>
<comment type="caution">
    <text evidence="13">The sequence shown here is derived from an EMBL/GenBank/DDBJ whole genome shotgun (WGS) entry which is preliminary data.</text>
</comment>
<feature type="transmembrane region" description="Helical" evidence="12">
    <location>
        <begin position="45"/>
        <end position="64"/>
    </location>
</feature>
<comment type="subcellular location">
    <subcellularLocation>
        <location evidence="1">Mitochondrion inner membrane</location>
        <topology evidence="1">Single-pass membrane protein</topology>
    </subcellularLocation>
</comment>
<dbReference type="AlphaFoldDB" id="A0A921YXM0"/>
<evidence type="ECO:0000313" key="13">
    <source>
        <dbReference type="EMBL" id="KAG6447248.1"/>
    </source>
</evidence>
<dbReference type="Proteomes" id="UP000791440">
    <property type="component" value="Unassembled WGS sequence"/>
</dbReference>
<evidence type="ECO:0000256" key="5">
    <source>
        <dbReference type="ARBA" id="ARBA00022692"/>
    </source>
</evidence>
<proteinExistence type="inferred from homology"/>
<reference evidence="13" key="2">
    <citation type="submission" date="2020-12" db="EMBL/GenBank/DDBJ databases">
        <authorList>
            <person name="Kanost M."/>
        </authorList>
    </citation>
    <scope>NUCLEOTIDE SEQUENCE</scope>
</reference>
<keyword evidence="7" id="KW-0809">Transit peptide</keyword>
<organism evidence="13 14">
    <name type="scientific">Manduca sexta</name>
    <name type="common">Tobacco hawkmoth</name>
    <name type="synonym">Tobacco hornworm</name>
    <dbReference type="NCBI Taxonomy" id="7130"/>
    <lineage>
        <taxon>Eukaryota</taxon>
        <taxon>Metazoa</taxon>
        <taxon>Ecdysozoa</taxon>
        <taxon>Arthropoda</taxon>
        <taxon>Hexapoda</taxon>
        <taxon>Insecta</taxon>
        <taxon>Pterygota</taxon>
        <taxon>Neoptera</taxon>
        <taxon>Endopterygota</taxon>
        <taxon>Lepidoptera</taxon>
        <taxon>Glossata</taxon>
        <taxon>Ditrysia</taxon>
        <taxon>Bombycoidea</taxon>
        <taxon>Sphingidae</taxon>
        <taxon>Sphinginae</taxon>
        <taxon>Sphingini</taxon>
        <taxon>Manduca</taxon>
    </lineage>
</organism>
<comment type="similarity">
    <text evidence="3">Belongs to the cytochrome c oxidase VIIc family.</text>
</comment>
<dbReference type="GO" id="GO:0045277">
    <property type="term" value="C:respiratory chain complex IV"/>
    <property type="evidence" value="ECO:0007669"/>
    <property type="project" value="UniProtKB-ARBA"/>
</dbReference>
<dbReference type="GO" id="GO:0006123">
    <property type="term" value="P:mitochondrial electron transport, cytochrome c to oxygen"/>
    <property type="evidence" value="ECO:0007669"/>
    <property type="project" value="InterPro"/>
</dbReference>
<keyword evidence="5 12" id="KW-0812">Transmembrane</keyword>
<evidence type="ECO:0000256" key="3">
    <source>
        <dbReference type="ARBA" id="ARBA00010514"/>
    </source>
</evidence>
<dbReference type="Pfam" id="PF02935">
    <property type="entry name" value="COX7C"/>
    <property type="match status" value="1"/>
</dbReference>
<comment type="pathway">
    <text evidence="2">Energy metabolism; oxidative phosphorylation.</text>
</comment>
<evidence type="ECO:0000256" key="1">
    <source>
        <dbReference type="ARBA" id="ARBA00004434"/>
    </source>
</evidence>
<dbReference type="GO" id="GO:0005743">
    <property type="term" value="C:mitochondrial inner membrane"/>
    <property type="evidence" value="ECO:0007669"/>
    <property type="project" value="UniProtKB-SubCell"/>
</dbReference>
<evidence type="ECO:0000256" key="10">
    <source>
        <dbReference type="ARBA" id="ARBA00023136"/>
    </source>
</evidence>
<evidence type="ECO:0000256" key="11">
    <source>
        <dbReference type="ARBA" id="ARBA00031140"/>
    </source>
</evidence>
<evidence type="ECO:0000256" key="4">
    <source>
        <dbReference type="ARBA" id="ARBA00017004"/>
    </source>
</evidence>
<keyword evidence="8 12" id="KW-1133">Transmembrane helix</keyword>
<evidence type="ECO:0000256" key="7">
    <source>
        <dbReference type="ARBA" id="ARBA00022946"/>
    </source>
</evidence>
<sequence>MLAPLARVSNKLGRNVVTNLVRNSHSHGGIPGENLPFDLHNRYKLTAYFILYAGSGFAAPYLICRHQLLKK</sequence>
<evidence type="ECO:0000256" key="12">
    <source>
        <dbReference type="SAM" id="Phobius"/>
    </source>
</evidence>
<evidence type="ECO:0000313" key="14">
    <source>
        <dbReference type="Proteomes" id="UP000791440"/>
    </source>
</evidence>
<gene>
    <name evidence="13" type="ORF">O3G_MSEX004875</name>
</gene>
<name>A0A921YXM0_MANSE</name>
<dbReference type="PANTHER" id="PTHR13313:SF0">
    <property type="entry name" value="CYTOCHROME C OXIDASE SUBUNIT 7C, MITOCHONDRIAL"/>
    <property type="match status" value="1"/>
</dbReference>
<dbReference type="PANTHER" id="PTHR13313">
    <property type="entry name" value="CYTOCHROME C OXIDASE SUBUNIT VIIC"/>
    <property type="match status" value="1"/>
</dbReference>